<dbReference type="HOGENOM" id="CLU_2428442_0_0_1"/>
<reference evidence="1 2" key="1">
    <citation type="journal article" date="2012" name="PLoS Pathog.">
        <title>Diverse lifestyles and strategies of plant pathogenesis encoded in the genomes of eighteen Dothideomycetes fungi.</title>
        <authorList>
            <person name="Ohm R.A."/>
            <person name="Feau N."/>
            <person name="Henrissat B."/>
            <person name="Schoch C.L."/>
            <person name="Horwitz B.A."/>
            <person name="Barry K.W."/>
            <person name="Condon B.J."/>
            <person name="Copeland A.C."/>
            <person name="Dhillon B."/>
            <person name="Glaser F."/>
            <person name="Hesse C.N."/>
            <person name="Kosti I."/>
            <person name="LaButti K."/>
            <person name="Lindquist E.A."/>
            <person name="Lucas S."/>
            <person name="Salamov A.A."/>
            <person name="Bradshaw R.E."/>
            <person name="Ciuffetti L."/>
            <person name="Hamelin R.C."/>
            <person name="Kema G.H.J."/>
            <person name="Lawrence C."/>
            <person name="Scott J.A."/>
            <person name="Spatafora J.W."/>
            <person name="Turgeon B.G."/>
            <person name="de Wit P.J.G.M."/>
            <person name="Zhong S."/>
            <person name="Goodwin S.B."/>
            <person name="Grigoriev I.V."/>
        </authorList>
    </citation>
    <scope>NUCLEOTIDE SEQUENCE [LARGE SCALE GENOMIC DNA]</scope>
    <source>
        <strain evidence="2">28A</strain>
    </source>
</reference>
<dbReference type="Proteomes" id="UP000016935">
    <property type="component" value="Unassembled WGS sequence"/>
</dbReference>
<name>R0JXT3_EXST2</name>
<dbReference type="EMBL" id="KB908855">
    <property type="protein sequence ID" value="EOA82304.1"/>
    <property type="molecule type" value="Genomic_DNA"/>
</dbReference>
<gene>
    <name evidence="1" type="ORF">SETTUDRAFT_165722</name>
</gene>
<keyword evidence="2" id="KW-1185">Reference proteome</keyword>
<evidence type="ECO:0000313" key="1">
    <source>
        <dbReference type="EMBL" id="EOA82304.1"/>
    </source>
</evidence>
<dbReference type="GeneID" id="19399561"/>
<accession>R0JXT3</accession>
<sequence length="91" mass="10783">MRDGFPWLYPERDHERALLPTSQVHEFPPERAIVGMCQRAIGVGVFEKAKRRRLLMPYDPDGGIGRCCTLRCSYNQMLKYWQFYTYHSLVQ</sequence>
<dbReference type="AlphaFoldDB" id="R0JXT3"/>
<protein>
    <submittedName>
        <fullName evidence="1">Uncharacterized protein</fullName>
    </submittedName>
</protein>
<reference evidence="1 2" key="2">
    <citation type="journal article" date="2013" name="PLoS Genet.">
        <title>Comparative genome structure, secondary metabolite, and effector coding capacity across Cochliobolus pathogens.</title>
        <authorList>
            <person name="Condon B.J."/>
            <person name="Leng Y."/>
            <person name="Wu D."/>
            <person name="Bushley K.E."/>
            <person name="Ohm R.A."/>
            <person name="Otillar R."/>
            <person name="Martin J."/>
            <person name="Schackwitz W."/>
            <person name="Grimwood J."/>
            <person name="MohdZainudin N."/>
            <person name="Xue C."/>
            <person name="Wang R."/>
            <person name="Manning V.A."/>
            <person name="Dhillon B."/>
            <person name="Tu Z.J."/>
            <person name="Steffenson B.J."/>
            <person name="Salamov A."/>
            <person name="Sun H."/>
            <person name="Lowry S."/>
            <person name="LaButti K."/>
            <person name="Han J."/>
            <person name="Copeland A."/>
            <person name="Lindquist E."/>
            <person name="Barry K."/>
            <person name="Schmutz J."/>
            <person name="Baker S.E."/>
            <person name="Ciuffetti L.M."/>
            <person name="Grigoriev I.V."/>
            <person name="Zhong S."/>
            <person name="Turgeon B.G."/>
        </authorList>
    </citation>
    <scope>NUCLEOTIDE SEQUENCE [LARGE SCALE GENOMIC DNA]</scope>
    <source>
        <strain evidence="2">28A</strain>
    </source>
</reference>
<proteinExistence type="predicted"/>
<dbReference type="RefSeq" id="XP_008030551.1">
    <property type="nucleotide sequence ID" value="XM_008032360.1"/>
</dbReference>
<evidence type="ECO:0000313" key="2">
    <source>
        <dbReference type="Proteomes" id="UP000016935"/>
    </source>
</evidence>
<organism evidence="1 2">
    <name type="scientific">Exserohilum turcicum (strain 28A)</name>
    <name type="common">Northern leaf blight fungus</name>
    <name type="synonym">Setosphaeria turcica</name>
    <dbReference type="NCBI Taxonomy" id="671987"/>
    <lineage>
        <taxon>Eukaryota</taxon>
        <taxon>Fungi</taxon>
        <taxon>Dikarya</taxon>
        <taxon>Ascomycota</taxon>
        <taxon>Pezizomycotina</taxon>
        <taxon>Dothideomycetes</taxon>
        <taxon>Pleosporomycetidae</taxon>
        <taxon>Pleosporales</taxon>
        <taxon>Pleosporineae</taxon>
        <taxon>Pleosporaceae</taxon>
        <taxon>Exserohilum</taxon>
    </lineage>
</organism>